<keyword evidence="2" id="KW-1185">Reference proteome</keyword>
<accession>A0A1M5KC29</accession>
<dbReference type="Proteomes" id="UP000184212">
    <property type="component" value="Unassembled WGS sequence"/>
</dbReference>
<reference evidence="1 2" key="1">
    <citation type="submission" date="2016-11" db="EMBL/GenBank/DDBJ databases">
        <authorList>
            <person name="Jaros S."/>
            <person name="Januszkiewicz K."/>
            <person name="Wedrychowicz H."/>
        </authorList>
    </citation>
    <scope>NUCLEOTIDE SEQUENCE [LARGE SCALE GENOMIC DNA]</scope>
    <source>
        <strain evidence="1 2">DSM 24574</strain>
    </source>
</reference>
<evidence type="ECO:0000313" key="1">
    <source>
        <dbReference type="EMBL" id="SHG50335.1"/>
    </source>
</evidence>
<sequence length="44" mass="4900">MTAKNLGHTTGHLFCIGEEQTNTTKKTLENTSAHMVLNERKNAQ</sequence>
<evidence type="ECO:0000313" key="2">
    <source>
        <dbReference type="Proteomes" id="UP000184212"/>
    </source>
</evidence>
<protein>
    <submittedName>
        <fullName evidence="1">Uncharacterized protein</fullName>
    </submittedName>
</protein>
<dbReference type="AlphaFoldDB" id="A0A1M5KC29"/>
<gene>
    <name evidence="1" type="ORF">SAMN04488109_0558</name>
</gene>
<name>A0A1M5KC29_9BACT</name>
<organism evidence="1 2">
    <name type="scientific">Chryseolinea serpens</name>
    <dbReference type="NCBI Taxonomy" id="947013"/>
    <lineage>
        <taxon>Bacteria</taxon>
        <taxon>Pseudomonadati</taxon>
        <taxon>Bacteroidota</taxon>
        <taxon>Cytophagia</taxon>
        <taxon>Cytophagales</taxon>
        <taxon>Fulvivirgaceae</taxon>
        <taxon>Chryseolinea</taxon>
    </lineage>
</organism>
<dbReference type="EMBL" id="FQWQ01000001">
    <property type="protein sequence ID" value="SHG50335.1"/>
    <property type="molecule type" value="Genomic_DNA"/>
</dbReference>
<proteinExistence type="predicted"/>